<reference evidence="2" key="1">
    <citation type="submission" date="2024-09" db="EMBL/GenBank/DDBJ databases">
        <authorList>
            <person name="Sun Q."/>
        </authorList>
    </citation>
    <scope>NUCLEOTIDE SEQUENCE [LARGE SCALE GENOMIC DNA]</scope>
    <source>
        <strain evidence="2">JCM 31273</strain>
    </source>
</reference>
<proteinExistence type="predicted"/>
<dbReference type="InterPro" id="IPR002372">
    <property type="entry name" value="PQQ_rpt_dom"/>
</dbReference>
<dbReference type="InterPro" id="IPR018391">
    <property type="entry name" value="PQQ_b-propeller_rpt"/>
</dbReference>
<feature type="domain" description="Pyrrolo-quinoline quinone repeat" evidence="1">
    <location>
        <begin position="192"/>
        <end position="395"/>
    </location>
</feature>
<dbReference type="RefSeq" id="WP_222923951.1">
    <property type="nucleotide sequence ID" value="NZ_CP082288.1"/>
</dbReference>
<sequence>MPSRRAVLAGLAGGAVGSLAGCVNTAGTSAEPGTDSNTDWPMFGADRLRSGYVPSAAAPRSAPGERFTASLEGTPIGQPIVADGTVLQSTWYGIEAFDAADGESLWRFRDEEPEDTAVQYQPPAVHDGVAYVGTESGLVALDAGSGEVRWRVETDSRVSAPPVAGYDWTHLYVGTVEGTLLDVVLEGGSSEPPGTVQWTKSVYGEIVRLVASNVAGVTAGTSGGEVFMVYDGRGLWRTKVPGGVTAMTAERGNSLYVATFGGGVLKLRTAAHAGRVSWHAEEGPVAQGLLVRAAGGVHGADGGGLTSLRTDDGGERWTFDDAASSVPAAAGDTLYIGGEDRILAYKLDGGTGVGGARIDPLRWQYTHEGGYVSGVSVADGAVFAAVGDDDRRILALE</sequence>
<dbReference type="GeneID" id="67212673"/>
<dbReference type="InterPro" id="IPR006311">
    <property type="entry name" value="TAT_signal"/>
</dbReference>
<protein>
    <submittedName>
        <fullName evidence="2">PQQ-binding-like beta-propeller repeat protein</fullName>
    </submittedName>
</protein>
<dbReference type="PANTHER" id="PTHR34512:SF30">
    <property type="entry name" value="OUTER MEMBRANE PROTEIN ASSEMBLY FACTOR BAMB"/>
    <property type="match status" value="1"/>
</dbReference>
<dbReference type="Pfam" id="PF13360">
    <property type="entry name" value="PQQ_2"/>
    <property type="match status" value="2"/>
</dbReference>
<dbReference type="PROSITE" id="PS51318">
    <property type="entry name" value="TAT"/>
    <property type="match status" value="1"/>
</dbReference>
<dbReference type="InterPro" id="IPR015943">
    <property type="entry name" value="WD40/YVTN_repeat-like_dom_sf"/>
</dbReference>
<dbReference type="EMBL" id="JBHMAJ010000011">
    <property type="protein sequence ID" value="MFB9826192.1"/>
    <property type="molecule type" value="Genomic_DNA"/>
</dbReference>
<evidence type="ECO:0000313" key="2">
    <source>
        <dbReference type="EMBL" id="MFB9826192.1"/>
    </source>
</evidence>
<dbReference type="InterPro" id="IPR011047">
    <property type="entry name" value="Quinoprotein_ADH-like_sf"/>
</dbReference>
<dbReference type="Proteomes" id="UP001589595">
    <property type="component" value="Unassembled WGS sequence"/>
</dbReference>
<dbReference type="SMART" id="SM00564">
    <property type="entry name" value="PQQ"/>
    <property type="match status" value="3"/>
</dbReference>
<evidence type="ECO:0000259" key="1">
    <source>
        <dbReference type="Pfam" id="PF13360"/>
    </source>
</evidence>
<accession>A0ABD5MY75</accession>
<feature type="domain" description="Pyrrolo-quinoline quinone repeat" evidence="1">
    <location>
        <begin position="65"/>
        <end position="156"/>
    </location>
</feature>
<dbReference type="Gene3D" id="2.130.10.10">
    <property type="entry name" value="YVTN repeat-like/Quinoprotein amine dehydrogenase"/>
    <property type="match status" value="2"/>
</dbReference>
<comment type="caution">
    <text evidence="2">The sequence shown here is derived from an EMBL/GenBank/DDBJ whole genome shotgun (WGS) entry which is preliminary data.</text>
</comment>
<dbReference type="PANTHER" id="PTHR34512">
    <property type="entry name" value="CELL SURFACE PROTEIN"/>
    <property type="match status" value="1"/>
</dbReference>
<dbReference type="AlphaFoldDB" id="A0ABD5MY75"/>
<keyword evidence="3" id="KW-1185">Reference proteome</keyword>
<evidence type="ECO:0000313" key="3">
    <source>
        <dbReference type="Proteomes" id="UP001589595"/>
    </source>
</evidence>
<dbReference type="PROSITE" id="PS51257">
    <property type="entry name" value="PROKAR_LIPOPROTEIN"/>
    <property type="match status" value="1"/>
</dbReference>
<name>A0ABD5MY75_9EURY</name>
<organism evidence="2 3">
    <name type="scientific">Halobaculum roseum</name>
    <dbReference type="NCBI Taxonomy" id="2175149"/>
    <lineage>
        <taxon>Archaea</taxon>
        <taxon>Methanobacteriati</taxon>
        <taxon>Methanobacteriota</taxon>
        <taxon>Stenosarchaea group</taxon>
        <taxon>Halobacteria</taxon>
        <taxon>Halobacteriales</taxon>
        <taxon>Haloferacaceae</taxon>
        <taxon>Halobaculum</taxon>
    </lineage>
</organism>
<dbReference type="SUPFAM" id="SSF50998">
    <property type="entry name" value="Quinoprotein alcohol dehydrogenase-like"/>
    <property type="match status" value="1"/>
</dbReference>
<gene>
    <name evidence="2" type="ORF">ACFFOL_18640</name>
</gene>